<dbReference type="Pfam" id="PF04072">
    <property type="entry name" value="LCM"/>
    <property type="match status" value="1"/>
</dbReference>
<keyword evidence="8" id="KW-1185">Reference proteome</keyword>
<evidence type="ECO:0000256" key="1">
    <source>
        <dbReference type="ARBA" id="ARBA00003907"/>
    </source>
</evidence>
<comment type="caution">
    <text evidence="7">The sequence shown here is derived from an EMBL/GenBank/DDBJ whole genome shotgun (WGS) entry which is preliminary data.</text>
</comment>
<dbReference type="Gene3D" id="3.40.50.150">
    <property type="entry name" value="Vaccinia Virus protein VP39"/>
    <property type="match status" value="1"/>
</dbReference>
<proteinExistence type="inferred from homology"/>
<evidence type="ECO:0000313" key="8">
    <source>
        <dbReference type="Proteomes" id="UP000193577"/>
    </source>
</evidence>
<keyword evidence="4" id="KW-0808">Transferase</keyword>
<evidence type="ECO:0000256" key="4">
    <source>
        <dbReference type="ARBA" id="ARBA00022679"/>
    </source>
</evidence>
<dbReference type="PANTHER" id="PTHR43619">
    <property type="entry name" value="S-ADENOSYL-L-METHIONINE-DEPENDENT METHYLTRANSFERASE YKTD-RELATED"/>
    <property type="match status" value="1"/>
</dbReference>
<evidence type="ECO:0000256" key="2">
    <source>
        <dbReference type="ARBA" id="ARBA00008138"/>
    </source>
</evidence>
<dbReference type="GO" id="GO:0008168">
    <property type="term" value="F:methyltransferase activity"/>
    <property type="evidence" value="ECO:0007669"/>
    <property type="project" value="UniProtKB-UniRule"/>
</dbReference>
<dbReference type="GO" id="GO:0032259">
    <property type="term" value="P:methylation"/>
    <property type="evidence" value="ECO:0007669"/>
    <property type="project" value="UniProtKB-KW"/>
</dbReference>
<dbReference type="Proteomes" id="UP000193577">
    <property type="component" value="Unassembled WGS sequence"/>
</dbReference>
<protein>
    <recommendedName>
        <fullName evidence="6">S-adenosyl-L-methionine-dependent methyltransferase</fullName>
        <ecNumber evidence="6">2.1.1.-</ecNumber>
    </recommendedName>
</protein>
<dbReference type="InterPro" id="IPR011610">
    <property type="entry name" value="SAM_mthyl_Trfase_ML2640-like"/>
</dbReference>
<dbReference type="InterPro" id="IPR029063">
    <property type="entry name" value="SAM-dependent_MTases_sf"/>
</dbReference>
<dbReference type="RefSeq" id="WP_085304275.1">
    <property type="nucleotide sequence ID" value="NZ_AP022594.1"/>
</dbReference>
<gene>
    <name evidence="7" type="ORF">B8W67_12490</name>
</gene>
<evidence type="ECO:0000256" key="3">
    <source>
        <dbReference type="ARBA" id="ARBA00022603"/>
    </source>
</evidence>
<dbReference type="EMBL" id="NCXO01000027">
    <property type="protein sequence ID" value="OSC33081.1"/>
    <property type="molecule type" value="Genomic_DNA"/>
</dbReference>
<sequence length="299" mass="32785">MTLEQRTDTDTWDPGTSVGATATLVAAARAAAAASPDALIDDPLAKPLVHAVGVAELSRWADGDIDDEDPDVQWVLRGFVDLMAVRTRFFDDFLQDATDAGIRQVVNLASGLDARSYRMAWPAGTRIFELDQGPVIGFKTSTLADLGVDTSAELHAVPIDLRQDWPAALRANGFDAQQPTVWLIEGLLPFLRPDAQDRLLDAVTELSVAGSRLGAEIFVPPSRELMEPVTRRWQSSGFSVQPQDLVYDEDRSDVTVYLNAHGWSATTTTMRTLLARHGLSRRADDPLFTNNSYYTATRI</sequence>
<comment type="similarity">
    <text evidence="2 6">Belongs to the UPF0677 family.</text>
</comment>
<dbReference type="OrthoDB" id="4764521at2"/>
<reference evidence="7 8" key="1">
    <citation type="submission" date="2017-04" db="EMBL/GenBank/DDBJ databases">
        <title>The new phylogeny of genus Mycobacterium.</title>
        <authorList>
            <person name="Tortoli E."/>
            <person name="Trovato A."/>
            <person name="Cirillo D.M."/>
        </authorList>
    </citation>
    <scope>NUCLEOTIDE SEQUENCE [LARGE SCALE GENOMIC DNA]</scope>
    <source>
        <strain evidence="7 8">KCTC 19819</strain>
    </source>
</reference>
<dbReference type="PANTHER" id="PTHR43619:SF2">
    <property type="entry name" value="S-ADENOSYL-L-METHIONINE-DEPENDENT METHYLTRANSFERASES SUPERFAMILY PROTEIN"/>
    <property type="match status" value="1"/>
</dbReference>
<dbReference type="InterPro" id="IPR007213">
    <property type="entry name" value="Ppm1/Ppm2/Tcmp"/>
</dbReference>
<keyword evidence="3 6" id="KW-0489">Methyltransferase</keyword>
<name>A0A7I7SHG8_9MYCO</name>
<accession>A0A7I7SHG8</accession>
<dbReference type="NCBIfam" id="TIGR00027">
    <property type="entry name" value="mthyl_TIGR00027"/>
    <property type="match status" value="1"/>
</dbReference>
<keyword evidence="5 6" id="KW-0949">S-adenosyl-L-methionine</keyword>
<organism evidence="7 8">
    <name type="scientific">Mycolicibacillus koreensis</name>
    <dbReference type="NCBI Taxonomy" id="1069220"/>
    <lineage>
        <taxon>Bacteria</taxon>
        <taxon>Bacillati</taxon>
        <taxon>Actinomycetota</taxon>
        <taxon>Actinomycetes</taxon>
        <taxon>Mycobacteriales</taxon>
        <taxon>Mycobacteriaceae</taxon>
        <taxon>Mycolicibacillus</taxon>
    </lineage>
</organism>
<dbReference type="EC" id="2.1.1.-" evidence="6"/>
<evidence type="ECO:0000256" key="6">
    <source>
        <dbReference type="RuleBase" id="RU362030"/>
    </source>
</evidence>
<comment type="function">
    <text evidence="1 6">Exhibits S-adenosyl-L-methionine-dependent methyltransferase activity.</text>
</comment>
<dbReference type="SUPFAM" id="SSF53335">
    <property type="entry name" value="S-adenosyl-L-methionine-dependent methyltransferases"/>
    <property type="match status" value="1"/>
</dbReference>
<evidence type="ECO:0000256" key="5">
    <source>
        <dbReference type="ARBA" id="ARBA00022691"/>
    </source>
</evidence>
<evidence type="ECO:0000313" key="7">
    <source>
        <dbReference type="EMBL" id="OSC33081.1"/>
    </source>
</evidence>
<dbReference type="AlphaFoldDB" id="A0A7I7SHG8"/>